<dbReference type="GO" id="GO:0003677">
    <property type="term" value="F:DNA binding"/>
    <property type="evidence" value="ECO:0007669"/>
    <property type="project" value="InterPro"/>
</dbReference>
<dbReference type="Proteomes" id="UP000179059">
    <property type="component" value="Unassembled WGS sequence"/>
</dbReference>
<dbReference type="Pfam" id="PF12169">
    <property type="entry name" value="DNA_pol3_gamma3"/>
    <property type="match status" value="1"/>
</dbReference>
<keyword evidence="3 11" id="KW-0548">Nucleotidyltransferase</keyword>
<evidence type="ECO:0000259" key="12">
    <source>
        <dbReference type="SMART" id="SM00382"/>
    </source>
</evidence>
<dbReference type="PANTHER" id="PTHR11669">
    <property type="entry name" value="REPLICATION FACTOR C / DNA POLYMERASE III GAMMA-TAU SUBUNIT"/>
    <property type="match status" value="1"/>
</dbReference>
<dbReference type="Gene3D" id="1.10.8.60">
    <property type="match status" value="1"/>
</dbReference>
<dbReference type="GO" id="GO:0006261">
    <property type="term" value="P:DNA-templated DNA replication"/>
    <property type="evidence" value="ECO:0007669"/>
    <property type="project" value="TreeGrafter"/>
</dbReference>
<dbReference type="CDD" id="cd18137">
    <property type="entry name" value="HLD_clamp_pol_III_gamma_tau"/>
    <property type="match status" value="1"/>
</dbReference>
<keyword evidence="2 11" id="KW-0808">Transferase</keyword>
<dbReference type="InterPro" id="IPR008921">
    <property type="entry name" value="DNA_pol3_clamp-load_cplx_C"/>
</dbReference>
<reference evidence="13 14" key="1">
    <citation type="journal article" date="2016" name="Nat. Commun.">
        <title>Thousands of microbial genomes shed light on interconnected biogeochemical processes in an aquifer system.</title>
        <authorList>
            <person name="Anantharaman K."/>
            <person name="Brown C.T."/>
            <person name="Hug L.A."/>
            <person name="Sharon I."/>
            <person name="Castelle C.J."/>
            <person name="Probst A.J."/>
            <person name="Thomas B.C."/>
            <person name="Singh A."/>
            <person name="Wilkins M.J."/>
            <person name="Karaoz U."/>
            <person name="Brodie E.L."/>
            <person name="Williams K.H."/>
            <person name="Hubbard S.S."/>
            <person name="Banfield J.F."/>
        </authorList>
    </citation>
    <scope>NUCLEOTIDE SEQUENCE [LARGE SCALE GENOMIC DNA]</scope>
</reference>
<dbReference type="InterPro" id="IPR022754">
    <property type="entry name" value="DNA_pol_III_gamma-3"/>
</dbReference>
<evidence type="ECO:0000256" key="10">
    <source>
        <dbReference type="ARBA" id="ARBA00049244"/>
    </source>
</evidence>
<evidence type="ECO:0000256" key="7">
    <source>
        <dbReference type="ARBA" id="ARBA00022833"/>
    </source>
</evidence>
<gene>
    <name evidence="11" type="primary">dnaX</name>
    <name evidence="13" type="ORF">A2855_02910</name>
</gene>
<dbReference type="SMART" id="SM00382">
    <property type="entry name" value="AAA"/>
    <property type="match status" value="1"/>
</dbReference>
<dbReference type="SUPFAM" id="SSF52540">
    <property type="entry name" value="P-loop containing nucleoside triphosphate hydrolases"/>
    <property type="match status" value="1"/>
</dbReference>
<dbReference type="SUPFAM" id="SSF48019">
    <property type="entry name" value="post-AAA+ oligomerization domain-like"/>
    <property type="match status" value="1"/>
</dbReference>
<dbReference type="PANTHER" id="PTHR11669:SF0">
    <property type="entry name" value="PROTEIN STICHEL-LIKE 2"/>
    <property type="match status" value="1"/>
</dbReference>
<dbReference type="Gene3D" id="3.40.50.300">
    <property type="entry name" value="P-loop containing nucleotide triphosphate hydrolases"/>
    <property type="match status" value="1"/>
</dbReference>
<evidence type="ECO:0000256" key="11">
    <source>
        <dbReference type="RuleBase" id="RU364063"/>
    </source>
</evidence>
<dbReference type="EMBL" id="MHKX01000013">
    <property type="protein sequence ID" value="OGY98226.1"/>
    <property type="molecule type" value="Genomic_DNA"/>
</dbReference>
<protein>
    <recommendedName>
        <fullName evidence="11">DNA polymerase III subunit gamma/tau</fullName>
        <ecNumber evidence="11">2.7.7.7</ecNumber>
    </recommendedName>
</protein>
<keyword evidence="7" id="KW-0862">Zinc</keyword>
<dbReference type="GO" id="GO:0003887">
    <property type="term" value="F:DNA-directed DNA polymerase activity"/>
    <property type="evidence" value="ECO:0007669"/>
    <property type="project" value="UniProtKB-KW"/>
</dbReference>
<dbReference type="InterPro" id="IPR045085">
    <property type="entry name" value="HLD_clamp_pol_III_gamma_tau"/>
</dbReference>
<comment type="subunit">
    <text evidence="11">DNA polymerase III contains a core (composed of alpha, epsilon and theta chains) that associates with a tau subunit. This core dimerizes to form the POLIII' complex. PolIII' associates with the gamma complex (composed of gamma, delta, delta', psi and chi chains) and with the beta chain to form the complete DNA polymerase III complex.</text>
</comment>
<dbReference type="GO" id="GO:0046872">
    <property type="term" value="F:metal ion binding"/>
    <property type="evidence" value="ECO:0007669"/>
    <property type="project" value="UniProtKB-KW"/>
</dbReference>
<name>A0A1G2CAJ8_9BACT</name>
<evidence type="ECO:0000256" key="3">
    <source>
        <dbReference type="ARBA" id="ARBA00022695"/>
    </source>
</evidence>
<dbReference type="AlphaFoldDB" id="A0A1G2CAJ8"/>
<dbReference type="GO" id="GO:0005524">
    <property type="term" value="F:ATP binding"/>
    <property type="evidence" value="ECO:0007669"/>
    <property type="project" value="UniProtKB-KW"/>
</dbReference>
<evidence type="ECO:0000256" key="9">
    <source>
        <dbReference type="ARBA" id="ARBA00022932"/>
    </source>
</evidence>
<dbReference type="InterPro" id="IPR012763">
    <property type="entry name" value="DNA_pol_III_sug/sutau_N"/>
</dbReference>
<dbReference type="GO" id="GO:0009360">
    <property type="term" value="C:DNA polymerase III complex"/>
    <property type="evidence" value="ECO:0007669"/>
    <property type="project" value="InterPro"/>
</dbReference>
<accession>A0A1G2CAJ8</accession>
<keyword evidence="6 11" id="KW-0547">Nucleotide-binding</keyword>
<evidence type="ECO:0000256" key="2">
    <source>
        <dbReference type="ARBA" id="ARBA00022679"/>
    </source>
</evidence>
<keyword evidence="9 11" id="KW-0239">DNA-directed DNA polymerase</keyword>
<dbReference type="STRING" id="1798647.A2855_02910"/>
<keyword evidence="5" id="KW-0479">Metal-binding</keyword>
<evidence type="ECO:0000256" key="6">
    <source>
        <dbReference type="ARBA" id="ARBA00022741"/>
    </source>
</evidence>
<organism evidence="13 14">
    <name type="scientific">Candidatus Liptonbacteria bacterium RIFCSPHIGHO2_01_FULL_57_28</name>
    <dbReference type="NCBI Taxonomy" id="1798647"/>
    <lineage>
        <taxon>Bacteria</taxon>
        <taxon>Candidatus Liptoniibacteriota</taxon>
    </lineage>
</organism>
<comment type="function">
    <text evidence="11">DNA polymerase III is a complex, multichain enzyme responsible for most of the replicative synthesis in bacteria. This DNA polymerase also exhibits 3' to 5' exonuclease activity.</text>
</comment>
<comment type="caution">
    <text evidence="13">The sequence shown here is derived from an EMBL/GenBank/DDBJ whole genome shotgun (WGS) entry which is preliminary data.</text>
</comment>
<dbReference type="CDD" id="cd00009">
    <property type="entry name" value="AAA"/>
    <property type="match status" value="1"/>
</dbReference>
<dbReference type="Pfam" id="PF13177">
    <property type="entry name" value="DNA_pol3_delta2"/>
    <property type="match status" value="1"/>
</dbReference>
<keyword evidence="8 11" id="KW-0067">ATP-binding</keyword>
<dbReference type="InterPro" id="IPR050238">
    <property type="entry name" value="DNA_Rep/Repair_Clamp_Loader"/>
</dbReference>
<keyword evidence="4 11" id="KW-0235">DNA replication</keyword>
<dbReference type="InterPro" id="IPR027417">
    <property type="entry name" value="P-loop_NTPase"/>
</dbReference>
<evidence type="ECO:0000256" key="4">
    <source>
        <dbReference type="ARBA" id="ARBA00022705"/>
    </source>
</evidence>
<comment type="catalytic activity">
    <reaction evidence="10 11">
        <text>DNA(n) + a 2'-deoxyribonucleoside 5'-triphosphate = DNA(n+1) + diphosphate</text>
        <dbReference type="Rhea" id="RHEA:22508"/>
        <dbReference type="Rhea" id="RHEA-COMP:17339"/>
        <dbReference type="Rhea" id="RHEA-COMP:17340"/>
        <dbReference type="ChEBI" id="CHEBI:33019"/>
        <dbReference type="ChEBI" id="CHEBI:61560"/>
        <dbReference type="ChEBI" id="CHEBI:173112"/>
        <dbReference type="EC" id="2.7.7.7"/>
    </reaction>
</comment>
<evidence type="ECO:0000313" key="14">
    <source>
        <dbReference type="Proteomes" id="UP000179059"/>
    </source>
</evidence>
<evidence type="ECO:0000256" key="1">
    <source>
        <dbReference type="ARBA" id="ARBA00006360"/>
    </source>
</evidence>
<evidence type="ECO:0000313" key="13">
    <source>
        <dbReference type="EMBL" id="OGY98226.1"/>
    </source>
</evidence>
<dbReference type="FunFam" id="1.10.8.60:FF:000013">
    <property type="entry name" value="DNA polymerase III subunit gamma/tau"/>
    <property type="match status" value="1"/>
</dbReference>
<evidence type="ECO:0000256" key="8">
    <source>
        <dbReference type="ARBA" id="ARBA00022840"/>
    </source>
</evidence>
<dbReference type="Pfam" id="PF22608">
    <property type="entry name" value="DNAX_ATPase_lid"/>
    <property type="match status" value="1"/>
</dbReference>
<dbReference type="InterPro" id="IPR003593">
    <property type="entry name" value="AAA+_ATPase"/>
</dbReference>
<comment type="similarity">
    <text evidence="1 11">Belongs to the DnaX/STICHEL family.</text>
</comment>
<feature type="domain" description="AAA+ ATPase" evidence="12">
    <location>
        <begin position="36"/>
        <end position="185"/>
    </location>
</feature>
<proteinExistence type="inferred from homology"/>
<dbReference type="Gene3D" id="1.20.272.10">
    <property type="match status" value="1"/>
</dbReference>
<dbReference type="NCBIfam" id="TIGR02397">
    <property type="entry name" value="dnaX_nterm"/>
    <property type="match status" value="1"/>
</dbReference>
<evidence type="ECO:0000256" key="5">
    <source>
        <dbReference type="ARBA" id="ARBA00022723"/>
    </source>
</evidence>
<dbReference type="EC" id="2.7.7.7" evidence="11"/>
<sequence length="368" mass="40419">MATALSRTYRPKSLADLLGHETNVMLLQNAAKADRLGQAYIFYGPRGTGKTTTARLIAKLLNCTKRAADVKFRATGEPCNECVPCLEVDGGNSLNVIEIDGASNRGIDEIRNLKESIQTAPVGGGRKVYIIDEAHMLTGAAWNALLKTLEEPPKHATFILATTEYEKIPATIASRAQRFLFKKIPKVLIMEKLTDVAQKEKIAIEPDALELIAAAGEGSFRDAESLLEQVRSFDGKITLAEAERLIGRAGFQKVERLAELIVHNKGKEALVAVAELNEEGQNLVQFTKDLVHYIRKALTLKLNPGLEKIFELDLTKDEIARLGKLAAAGEQQRMLALLRALIRAYGEMRYSPFAMVPLEIAIIENVSG</sequence>